<accession>A0AAD7IGL1</accession>
<evidence type="ECO:0000313" key="2">
    <source>
        <dbReference type="Proteomes" id="UP001215280"/>
    </source>
</evidence>
<dbReference type="Proteomes" id="UP001215280">
    <property type="component" value="Unassembled WGS sequence"/>
</dbReference>
<gene>
    <name evidence="1" type="ORF">DFH07DRAFT_37816</name>
</gene>
<name>A0AAD7IGL1_9AGAR</name>
<evidence type="ECO:0000313" key="1">
    <source>
        <dbReference type="EMBL" id="KAJ7742662.1"/>
    </source>
</evidence>
<keyword evidence="2" id="KW-1185">Reference proteome</keyword>
<proteinExistence type="predicted"/>
<sequence>MEALWSLAGARYLTRSKLLVNSKLPVTVPSTPSGIWKLLNNISVLPGLRGAFGMTSEDVASVFSVLSRGRVPRRDLDVDARDSRLPEYLGIFLPPALRPENISLGLPIYSFKIVLHYATKALDLGVGHEALPAWPLLTQISGSPACRRLLEFSSLRRERPVHLPPVHVIKWATLGSIYKSEETLWTVLFSLGILKVTEQRNHLQFAPLWGLQISNPFAKQQVHVIRYTDVQILIS</sequence>
<protein>
    <submittedName>
        <fullName evidence="1">Uncharacterized protein</fullName>
    </submittedName>
</protein>
<reference evidence="1" key="1">
    <citation type="submission" date="2023-03" db="EMBL/GenBank/DDBJ databases">
        <title>Massive genome expansion in bonnet fungi (Mycena s.s.) driven by repeated elements and novel gene families across ecological guilds.</title>
        <authorList>
            <consortium name="Lawrence Berkeley National Laboratory"/>
            <person name="Harder C.B."/>
            <person name="Miyauchi S."/>
            <person name="Viragh M."/>
            <person name="Kuo A."/>
            <person name="Thoen E."/>
            <person name="Andreopoulos B."/>
            <person name="Lu D."/>
            <person name="Skrede I."/>
            <person name="Drula E."/>
            <person name="Henrissat B."/>
            <person name="Morin E."/>
            <person name="Kohler A."/>
            <person name="Barry K."/>
            <person name="LaButti K."/>
            <person name="Morin E."/>
            <person name="Salamov A."/>
            <person name="Lipzen A."/>
            <person name="Mereny Z."/>
            <person name="Hegedus B."/>
            <person name="Baldrian P."/>
            <person name="Stursova M."/>
            <person name="Weitz H."/>
            <person name="Taylor A."/>
            <person name="Grigoriev I.V."/>
            <person name="Nagy L.G."/>
            <person name="Martin F."/>
            <person name="Kauserud H."/>
        </authorList>
    </citation>
    <scope>NUCLEOTIDE SEQUENCE</scope>
    <source>
        <strain evidence="1">CBHHK188m</strain>
    </source>
</reference>
<comment type="caution">
    <text evidence="1">The sequence shown here is derived from an EMBL/GenBank/DDBJ whole genome shotgun (WGS) entry which is preliminary data.</text>
</comment>
<dbReference type="EMBL" id="JARJLG010000116">
    <property type="protein sequence ID" value="KAJ7742662.1"/>
    <property type="molecule type" value="Genomic_DNA"/>
</dbReference>
<organism evidence="1 2">
    <name type="scientific">Mycena maculata</name>
    <dbReference type="NCBI Taxonomy" id="230809"/>
    <lineage>
        <taxon>Eukaryota</taxon>
        <taxon>Fungi</taxon>
        <taxon>Dikarya</taxon>
        <taxon>Basidiomycota</taxon>
        <taxon>Agaricomycotina</taxon>
        <taxon>Agaricomycetes</taxon>
        <taxon>Agaricomycetidae</taxon>
        <taxon>Agaricales</taxon>
        <taxon>Marasmiineae</taxon>
        <taxon>Mycenaceae</taxon>
        <taxon>Mycena</taxon>
    </lineage>
</organism>
<dbReference type="AlphaFoldDB" id="A0AAD7IGL1"/>